<dbReference type="InterPro" id="IPR004101">
    <property type="entry name" value="Mur_ligase_C"/>
</dbReference>
<evidence type="ECO:0000256" key="6">
    <source>
        <dbReference type="ARBA" id="ARBA00022741"/>
    </source>
</evidence>
<evidence type="ECO:0000256" key="8">
    <source>
        <dbReference type="ARBA" id="ARBA00023306"/>
    </source>
</evidence>
<dbReference type="EMBL" id="FOSK01000003">
    <property type="protein sequence ID" value="SFK21578.1"/>
    <property type="molecule type" value="Genomic_DNA"/>
</dbReference>
<comment type="caution">
    <text evidence="13">The sequence shown here is derived from an EMBL/GenBank/DDBJ whole genome shotgun (WGS) entry which is preliminary data.</text>
</comment>
<dbReference type="SUPFAM" id="SSF53623">
    <property type="entry name" value="MurD-like peptide ligases, catalytic domain"/>
    <property type="match status" value="1"/>
</dbReference>
<keyword evidence="9 10" id="KW-0573">Peptidoglycan synthesis</keyword>
<keyword evidence="5 9" id="KW-0132">Cell division</keyword>
<dbReference type="SUPFAM" id="SSF53244">
    <property type="entry name" value="MurD-like peptide ligases, peptide-binding domain"/>
    <property type="match status" value="1"/>
</dbReference>
<comment type="catalytic activity">
    <reaction evidence="9 10">
        <text>UDP-N-acetyl-alpha-D-muramoyl-L-alanine + D-glutamate + ATP = UDP-N-acetyl-alpha-D-muramoyl-L-alanyl-D-glutamate + ADP + phosphate + H(+)</text>
        <dbReference type="Rhea" id="RHEA:16429"/>
        <dbReference type="ChEBI" id="CHEBI:15378"/>
        <dbReference type="ChEBI" id="CHEBI:29986"/>
        <dbReference type="ChEBI" id="CHEBI:30616"/>
        <dbReference type="ChEBI" id="CHEBI:43474"/>
        <dbReference type="ChEBI" id="CHEBI:83898"/>
        <dbReference type="ChEBI" id="CHEBI:83900"/>
        <dbReference type="ChEBI" id="CHEBI:456216"/>
        <dbReference type="EC" id="6.3.2.9"/>
    </reaction>
</comment>
<dbReference type="InterPro" id="IPR005762">
    <property type="entry name" value="MurD"/>
</dbReference>
<dbReference type="PANTHER" id="PTHR43692:SF1">
    <property type="entry name" value="UDP-N-ACETYLMURAMOYLALANINE--D-GLUTAMATE LIGASE"/>
    <property type="match status" value="1"/>
</dbReference>
<dbReference type="HAMAP" id="MF_00639">
    <property type="entry name" value="MurD"/>
    <property type="match status" value="1"/>
</dbReference>
<keyword evidence="8 9" id="KW-0131">Cell cycle</keyword>
<feature type="domain" description="Mur ligase C-terminal" evidence="11">
    <location>
        <begin position="319"/>
        <end position="433"/>
    </location>
</feature>
<dbReference type="Proteomes" id="UP000199598">
    <property type="component" value="Unassembled WGS sequence"/>
</dbReference>
<feature type="domain" description="Mur ligase central" evidence="12">
    <location>
        <begin position="119"/>
        <end position="297"/>
    </location>
</feature>
<keyword evidence="9 10" id="KW-0961">Cell wall biogenesis/degradation</keyword>
<evidence type="ECO:0000256" key="9">
    <source>
        <dbReference type="HAMAP-Rule" id="MF_00639"/>
    </source>
</evidence>
<proteinExistence type="inferred from homology"/>
<comment type="similarity">
    <text evidence="9">Belongs to the MurCDEF family.</text>
</comment>
<organism evidence="13 14">
    <name type="scientific">Pseudovibrio ascidiaceicola</name>
    <dbReference type="NCBI Taxonomy" id="285279"/>
    <lineage>
        <taxon>Bacteria</taxon>
        <taxon>Pseudomonadati</taxon>
        <taxon>Pseudomonadota</taxon>
        <taxon>Alphaproteobacteria</taxon>
        <taxon>Hyphomicrobiales</taxon>
        <taxon>Stappiaceae</taxon>
        <taxon>Pseudovibrio</taxon>
    </lineage>
</organism>
<comment type="subcellular location">
    <subcellularLocation>
        <location evidence="1 9 10">Cytoplasm</location>
    </subcellularLocation>
</comment>
<comment type="pathway">
    <text evidence="2 9 10">Cell wall biogenesis; peptidoglycan biosynthesis.</text>
</comment>
<dbReference type="GO" id="GO:0016874">
    <property type="term" value="F:ligase activity"/>
    <property type="evidence" value="ECO:0007669"/>
    <property type="project" value="UniProtKB-KW"/>
</dbReference>
<dbReference type="PROSITE" id="PS01011">
    <property type="entry name" value="FOLYLPOLYGLU_SYNT_1"/>
    <property type="match status" value="1"/>
</dbReference>
<comment type="function">
    <text evidence="9 10">Cell wall formation. Catalyzes the addition of glutamate to the nucleotide precursor UDP-N-acetylmuramoyl-L-alanine (UMA).</text>
</comment>
<dbReference type="Pfam" id="PF02875">
    <property type="entry name" value="Mur_ligase_C"/>
    <property type="match status" value="1"/>
</dbReference>
<dbReference type="SUPFAM" id="SSF51984">
    <property type="entry name" value="MurCD N-terminal domain"/>
    <property type="match status" value="1"/>
</dbReference>
<dbReference type="EC" id="6.3.2.9" evidence="9 10"/>
<keyword evidence="9 10" id="KW-0133">Cell shape</keyword>
<evidence type="ECO:0000259" key="11">
    <source>
        <dbReference type="Pfam" id="PF02875"/>
    </source>
</evidence>
<gene>
    <name evidence="9" type="primary">murD</name>
    <name evidence="13" type="ORF">SAMN04488518_10374</name>
</gene>
<feature type="binding site" evidence="9">
    <location>
        <begin position="121"/>
        <end position="127"/>
    </location>
    <ligand>
        <name>ATP</name>
        <dbReference type="ChEBI" id="CHEBI:30616"/>
    </ligand>
</feature>
<dbReference type="PANTHER" id="PTHR43692">
    <property type="entry name" value="UDP-N-ACETYLMURAMOYLALANINE--D-GLUTAMATE LIGASE"/>
    <property type="match status" value="1"/>
</dbReference>
<keyword evidence="7 9" id="KW-0067">ATP-binding</keyword>
<dbReference type="Pfam" id="PF08245">
    <property type="entry name" value="Mur_ligase_M"/>
    <property type="match status" value="1"/>
</dbReference>
<name>A0A1I3XPY5_9HYPH</name>
<evidence type="ECO:0000256" key="10">
    <source>
        <dbReference type="RuleBase" id="RU003664"/>
    </source>
</evidence>
<dbReference type="NCBIfam" id="TIGR01087">
    <property type="entry name" value="murD"/>
    <property type="match status" value="1"/>
</dbReference>
<evidence type="ECO:0000256" key="7">
    <source>
        <dbReference type="ARBA" id="ARBA00022840"/>
    </source>
</evidence>
<evidence type="ECO:0000259" key="12">
    <source>
        <dbReference type="Pfam" id="PF08245"/>
    </source>
</evidence>
<protein>
    <recommendedName>
        <fullName evidence="9 10">UDP-N-acetylmuramoylalanine--D-glutamate ligase</fullName>
        <ecNumber evidence="9 10">6.3.2.9</ecNumber>
    </recommendedName>
    <alternativeName>
        <fullName evidence="9">D-glutamic acid-adding enzyme</fullName>
    </alternativeName>
    <alternativeName>
        <fullName evidence="9">UDP-N-acetylmuramoyl-L-alanyl-D-glutamate synthetase</fullName>
    </alternativeName>
</protein>
<keyword evidence="6 9" id="KW-0547">Nucleotide-binding</keyword>
<evidence type="ECO:0000256" key="1">
    <source>
        <dbReference type="ARBA" id="ARBA00004496"/>
    </source>
</evidence>
<dbReference type="InterPro" id="IPR018109">
    <property type="entry name" value="Folylpolyglutamate_synth_CS"/>
</dbReference>
<dbReference type="Gene3D" id="3.90.190.20">
    <property type="entry name" value="Mur ligase, C-terminal domain"/>
    <property type="match status" value="1"/>
</dbReference>
<dbReference type="InterPro" id="IPR036565">
    <property type="entry name" value="Mur-like_cat_sf"/>
</dbReference>
<accession>A0A1I3XPY5</accession>
<dbReference type="InterPro" id="IPR013221">
    <property type="entry name" value="Mur_ligase_cen"/>
</dbReference>
<sequence length="466" mass="49267">MIPIRHLAGKEVALFGLGGSGLVTARALEAGGARVDVWDDNEASVATAEEYGLAAIDLREADMSRYAALVVAPGVPLTHPTPHWSVERARQAGIPVIGDVELFVNEREAVCPEAPFVAITGTNGKSTTTALISHVLKECGMDVQMGGNIGRPVLDLEEFSEDRVYVVEVSSYQIDLAPSLVPDIGVMMNLSPDHLDRHGNMENYASIKERIVKAARLAVVGVDDEFSAAIAQRRAESGEPVELISCLGPVEFGVYAEDGKVFEVFDEEQVVVADLSSSNTLRGSHNGQNASAAVAVCAALGLELDEIAAALATFPGLAHRLMLVAEAGKVLFVNDSKATNAEAAAHGLAAFDRIYWIAGGRPKAGGISSLKAYFPKIVKAYLIGEAAEEFEQELSGSVEAHKFGSLDMAVEAAARDAARDKSKEAVVLLSPACASFDQFKSFEVRGDAFERAAVAAAKMLNGEGAR</sequence>
<evidence type="ECO:0000256" key="5">
    <source>
        <dbReference type="ARBA" id="ARBA00022618"/>
    </source>
</evidence>
<dbReference type="InterPro" id="IPR036615">
    <property type="entry name" value="Mur_ligase_C_dom_sf"/>
</dbReference>
<evidence type="ECO:0000313" key="13">
    <source>
        <dbReference type="EMBL" id="SFK21578.1"/>
    </source>
</evidence>
<reference evidence="13 14" key="1">
    <citation type="submission" date="2016-10" db="EMBL/GenBank/DDBJ databases">
        <authorList>
            <person name="Varghese N."/>
            <person name="Submissions S."/>
        </authorList>
    </citation>
    <scope>NUCLEOTIDE SEQUENCE [LARGE SCALE GENOMIC DNA]</scope>
    <source>
        <strain evidence="13 14">DSM 16392</strain>
    </source>
</reference>
<evidence type="ECO:0000256" key="4">
    <source>
        <dbReference type="ARBA" id="ARBA00022598"/>
    </source>
</evidence>
<keyword evidence="4 9" id="KW-0436">Ligase</keyword>
<evidence type="ECO:0000313" key="14">
    <source>
        <dbReference type="Proteomes" id="UP000199598"/>
    </source>
</evidence>
<dbReference type="Gene3D" id="3.40.50.720">
    <property type="entry name" value="NAD(P)-binding Rossmann-like Domain"/>
    <property type="match status" value="1"/>
</dbReference>
<evidence type="ECO:0000256" key="3">
    <source>
        <dbReference type="ARBA" id="ARBA00022490"/>
    </source>
</evidence>
<keyword evidence="3 9" id="KW-0963">Cytoplasm</keyword>
<dbReference type="RefSeq" id="WP_093518022.1">
    <property type="nucleotide sequence ID" value="NZ_FOSK01000003.1"/>
</dbReference>
<evidence type="ECO:0000256" key="2">
    <source>
        <dbReference type="ARBA" id="ARBA00004752"/>
    </source>
</evidence>
<dbReference type="Gene3D" id="3.40.1190.10">
    <property type="entry name" value="Mur-like, catalytic domain"/>
    <property type="match status" value="1"/>
</dbReference>
<keyword evidence="14" id="KW-1185">Reference proteome</keyword>